<dbReference type="AlphaFoldDB" id="A0A9Q3DKP1"/>
<dbReference type="PANTHER" id="PTHR37984">
    <property type="entry name" value="PROTEIN CBG26694"/>
    <property type="match status" value="1"/>
</dbReference>
<evidence type="ECO:0000313" key="1">
    <source>
        <dbReference type="EMBL" id="MBW0504944.1"/>
    </source>
</evidence>
<evidence type="ECO:0000313" key="2">
    <source>
        <dbReference type="Proteomes" id="UP000765509"/>
    </source>
</evidence>
<dbReference type="Gene3D" id="3.30.420.10">
    <property type="entry name" value="Ribonuclease H-like superfamily/Ribonuclease H"/>
    <property type="match status" value="1"/>
</dbReference>
<dbReference type="GO" id="GO:0003676">
    <property type="term" value="F:nucleic acid binding"/>
    <property type="evidence" value="ECO:0007669"/>
    <property type="project" value="InterPro"/>
</dbReference>
<evidence type="ECO:0008006" key="3">
    <source>
        <dbReference type="Google" id="ProtNLM"/>
    </source>
</evidence>
<dbReference type="InterPro" id="IPR012337">
    <property type="entry name" value="RNaseH-like_sf"/>
</dbReference>
<comment type="caution">
    <text evidence="1">The sequence shown here is derived from an EMBL/GenBank/DDBJ whole genome shotgun (WGS) entry which is preliminary data.</text>
</comment>
<dbReference type="Proteomes" id="UP000765509">
    <property type="component" value="Unassembled WGS sequence"/>
</dbReference>
<protein>
    <recommendedName>
        <fullName evidence="3">Integrase catalytic domain-containing protein</fullName>
    </recommendedName>
</protein>
<dbReference type="EMBL" id="AVOT02018231">
    <property type="protein sequence ID" value="MBW0504944.1"/>
    <property type="molecule type" value="Genomic_DNA"/>
</dbReference>
<sequence>MIHIEEPSTPWKVVHMNWVNALPPGGEKSHNVCLVIVDQYRKTPIFLPFLKDDAAMDIVLSIQNRAISHTGLFKNIISDRDPKITSALWTNPHQLLGTNLSF</sequence>
<proteinExistence type="predicted"/>
<dbReference type="InterPro" id="IPR036397">
    <property type="entry name" value="RNaseH_sf"/>
</dbReference>
<keyword evidence="2" id="KW-1185">Reference proteome</keyword>
<dbReference type="OrthoDB" id="2273864at2759"/>
<dbReference type="InterPro" id="IPR050951">
    <property type="entry name" value="Retrovirus_Pol_polyprotein"/>
</dbReference>
<name>A0A9Q3DKP1_9BASI</name>
<accession>A0A9Q3DKP1</accession>
<dbReference type="SUPFAM" id="SSF53098">
    <property type="entry name" value="Ribonuclease H-like"/>
    <property type="match status" value="1"/>
</dbReference>
<gene>
    <name evidence="1" type="ORF">O181_044659</name>
</gene>
<organism evidence="1 2">
    <name type="scientific">Austropuccinia psidii MF-1</name>
    <dbReference type="NCBI Taxonomy" id="1389203"/>
    <lineage>
        <taxon>Eukaryota</taxon>
        <taxon>Fungi</taxon>
        <taxon>Dikarya</taxon>
        <taxon>Basidiomycota</taxon>
        <taxon>Pucciniomycotina</taxon>
        <taxon>Pucciniomycetes</taxon>
        <taxon>Pucciniales</taxon>
        <taxon>Sphaerophragmiaceae</taxon>
        <taxon>Austropuccinia</taxon>
    </lineage>
</organism>
<reference evidence="1" key="1">
    <citation type="submission" date="2021-03" db="EMBL/GenBank/DDBJ databases">
        <title>Draft genome sequence of rust myrtle Austropuccinia psidii MF-1, a brazilian biotype.</title>
        <authorList>
            <person name="Quecine M.C."/>
            <person name="Pachon D.M.R."/>
            <person name="Bonatelli M.L."/>
            <person name="Correr F.H."/>
            <person name="Franceschini L.M."/>
            <person name="Leite T.F."/>
            <person name="Margarido G.R.A."/>
            <person name="Almeida C.A."/>
            <person name="Ferrarezi J.A."/>
            <person name="Labate C.A."/>
        </authorList>
    </citation>
    <scope>NUCLEOTIDE SEQUENCE</scope>
    <source>
        <strain evidence="1">MF-1</strain>
    </source>
</reference>
<dbReference type="PANTHER" id="PTHR37984:SF5">
    <property type="entry name" value="PROTEIN NYNRIN-LIKE"/>
    <property type="match status" value="1"/>
</dbReference>